<evidence type="ECO:0000259" key="1">
    <source>
        <dbReference type="Pfam" id="PF07969"/>
    </source>
</evidence>
<proteinExistence type="predicted"/>
<dbReference type="EC" id="3.5.-.-" evidence="2"/>
<name>A0ABT7N0H0_9MICO</name>
<dbReference type="InterPro" id="IPR032466">
    <property type="entry name" value="Metal_Hydrolase"/>
</dbReference>
<dbReference type="SUPFAM" id="SSF51556">
    <property type="entry name" value="Metallo-dependent hydrolases"/>
    <property type="match status" value="1"/>
</dbReference>
<dbReference type="Pfam" id="PF07969">
    <property type="entry name" value="Amidohydro_3"/>
    <property type="match status" value="1"/>
</dbReference>
<dbReference type="PANTHER" id="PTHR22642">
    <property type="entry name" value="IMIDAZOLONEPROPIONASE"/>
    <property type="match status" value="1"/>
</dbReference>
<evidence type="ECO:0000313" key="3">
    <source>
        <dbReference type="Proteomes" id="UP001235064"/>
    </source>
</evidence>
<dbReference type="RefSeq" id="WP_286289159.1">
    <property type="nucleotide sequence ID" value="NZ_JASXSZ010000004.1"/>
</dbReference>
<feature type="domain" description="Amidohydrolase 3" evidence="1">
    <location>
        <begin position="50"/>
        <end position="544"/>
    </location>
</feature>
<dbReference type="Gene3D" id="3.10.310.70">
    <property type="match status" value="1"/>
</dbReference>
<comment type="caution">
    <text evidence="2">The sequence shown here is derived from an EMBL/GenBank/DDBJ whole genome shotgun (WGS) entry which is preliminary data.</text>
</comment>
<protein>
    <submittedName>
        <fullName evidence="2">Amidohydrolase</fullName>
        <ecNumber evidence="2">3.5.-.-</ecNumber>
    </submittedName>
</protein>
<dbReference type="Proteomes" id="UP001235064">
    <property type="component" value="Unassembled WGS sequence"/>
</dbReference>
<dbReference type="InterPro" id="IPR033932">
    <property type="entry name" value="YtcJ-like"/>
</dbReference>
<accession>A0ABT7N0H0</accession>
<organism evidence="2 3">
    <name type="scientific">Microbacterium candidum</name>
    <dbReference type="NCBI Taxonomy" id="3041922"/>
    <lineage>
        <taxon>Bacteria</taxon>
        <taxon>Bacillati</taxon>
        <taxon>Actinomycetota</taxon>
        <taxon>Actinomycetes</taxon>
        <taxon>Micrococcales</taxon>
        <taxon>Microbacteriaceae</taxon>
        <taxon>Microbacterium</taxon>
    </lineage>
</organism>
<dbReference type="InterPro" id="IPR011059">
    <property type="entry name" value="Metal-dep_hydrolase_composite"/>
</dbReference>
<keyword evidence="3" id="KW-1185">Reference proteome</keyword>
<dbReference type="InterPro" id="IPR013108">
    <property type="entry name" value="Amidohydro_3"/>
</dbReference>
<gene>
    <name evidence="2" type="ORF">QSV35_12755</name>
</gene>
<dbReference type="PANTHER" id="PTHR22642:SF2">
    <property type="entry name" value="PROTEIN LONG AFTER FAR-RED 3"/>
    <property type="match status" value="1"/>
</dbReference>
<dbReference type="CDD" id="cd01300">
    <property type="entry name" value="YtcJ_like"/>
    <property type="match status" value="1"/>
</dbReference>
<dbReference type="SUPFAM" id="SSF51338">
    <property type="entry name" value="Composite domain of metallo-dependent hydrolases"/>
    <property type="match status" value="1"/>
</dbReference>
<dbReference type="Gene3D" id="3.20.20.140">
    <property type="entry name" value="Metal-dependent hydrolases"/>
    <property type="match status" value="1"/>
</dbReference>
<evidence type="ECO:0000313" key="2">
    <source>
        <dbReference type="EMBL" id="MDL9980204.1"/>
    </source>
</evidence>
<dbReference type="GO" id="GO:0016787">
    <property type="term" value="F:hydrolase activity"/>
    <property type="evidence" value="ECO:0007669"/>
    <property type="project" value="UniProtKB-KW"/>
</dbReference>
<sequence>MTADLILTGGVVRTADRTHPVAEAIAVADGRIVAVGTAADVLAHRGPDTEVRDLGGAALYPGFVDVHNHHAVAGVTDLFELSFGVALTLDEILDLVREHAAGLPEAAWITGGSWASTLMDELNTTSARLRLDEASGGRPVMLSDDSHHNRWVNSRALELAGISREAIPSEGVTLLDAADGEPSGVLLEAAGLLVARAQSEAGGLTPDQHRRASARGVELLNAYGVTAFQDAAVSIDILGALKSLDDTGDLNAWVVSSITINDEIFGYELIGHELIARGEEFRSPHHRPDFVKIFLDGVPPARTALFLDPYLPDDVHGAHFHGTTTMDADELYAWLHAVAERGLGAKVHVTGDGSARMLIDVVERLRGEGYTDTLFQMAHGQFLAGDDIERLARLRIAADISPFLWFPGVIPDALAAVLGDRAEHSQPNRSILDAGGLVAGGSDWPVSESPNPFEGMQGLVTRADPLGRAPGVLWPEQAITAQEALEVFTINAARAMGLGDVTGSLSPGKSADFVILDSDLVAGRAEEIIRTRVLETWFAGRRVYAA</sequence>
<dbReference type="EMBL" id="JASXSZ010000004">
    <property type="protein sequence ID" value="MDL9980204.1"/>
    <property type="molecule type" value="Genomic_DNA"/>
</dbReference>
<dbReference type="Gene3D" id="2.30.40.10">
    <property type="entry name" value="Urease, subunit C, domain 1"/>
    <property type="match status" value="1"/>
</dbReference>
<reference evidence="2 3" key="1">
    <citation type="submission" date="2023-06" db="EMBL/GenBank/DDBJ databases">
        <title>Microbacterium sp. nov., isolated from a waste landfill.</title>
        <authorList>
            <person name="Wen W."/>
        </authorList>
    </citation>
    <scope>NUCLEOTIDE SEQUENCE [LARGE SCALE GENOMIC DNA]</scope>
    <source>
        <strain evidence="2 3">ASV49</strain>
    </source>
</reference>
<keyword evidence="2" id="KW-0378">Hydrolase</keyword>